<proteinExistence type="predicted"/>
<evidence type="ECO:0000313" key="2">
    <source>
        <dbReference type="EMBL" id="PZW49180.1"/>
    </source>
</evidence>
<feature type="signal peptide" evidence="1">
    <location>
        <begin position="1"/>
        <end position="28"/>
    </location>
</feature>
<dbReference type="EMBL" id="QKYU01000003">
    <property type="protein sequence ID" value="PZW49180.1"/>
    <property type="molecule type" value="Genomic_DNA"/>
</dbReference>
<accession>A0A2W7ISE4</accession>
<gene>
    <name evidence="2" type="ORF">C8P66_103206</name>
</gene>
<keyword evidence="1" id="KW-0732">Signal</keyword>
<evidence type="ECO:0000256" key="1">
    <source>
        <dbReference type="SAM" id="SignalP"/>
    </source>
</evidence>
<protein>
    <submittedName>
        <fullName evidence="2">Uncharacterized protein</fullName>
    </submittedName>
</protein>
<dbReference type="Proteomes" id="UP000249688">
    <property type="component" value="Unassembled WGS sequence"/>
</dbReference>
<dbReference type="OrthoDB" id="7283631at2"/>
<sequence>MARFTLRSLTAAAAVAVALAAPFAAAQAEEVSVSYPRTIGSGESQMIDYGPGAQGNVVGGGAVATSGTGENAKITYFDQSVVQQPRPGLVPVTIGSGEDSETVWVPAGMHPSVVALLGASSGNPG</sequence>
<keyword evidence="3" id="KW-1185">Reference proteome</keyword>
<comment type="caution">
    <text evidence="2">The sequence shown here is derived from an EMBL/GenBank/DDBJ whole genome shotgun (WGS) entry which is preliminary data.</text>
</comment>
<reference evidence="2 3" key="1">
    <citation type="submission" date="2018-06" db="EMBL/GenBank/DDBJ databases">
        <title>Genomic Encyclopedia of Archaeal and Bacterial Type Strains, Phase II (KMG-II): from individual species to whole genera.</title>
        <authorList>
            <person name="Goeker M."/>
        </authorList>
    </citation>
    <scope>NUCLEOTIDE SEQUENCE [LARGE SCALE GENOMIC DNA]</scope>
    <source>
        <strain evidence="2 3">DSM 24525</strain>
    </source>
</reference>
<name>A0A2W7ISE4_9PROT</name>
<organism evidence="2 3">
    <name type="scientific">Humitalea rosea</name>
    <dbReference type="NCBI Taxonomy" id="990373"/>
    <lineage>
        <taxon>Bacteria</taxon>
        <taxon>Pseudomonadati</taxon>
        <taxon>Pseudomonadota</taxon>
        <taxon>Alphaproteobacteria</taxon>
        <taxon>Acetobacterales</taxon>
        <taxon>Roseomonadaceae</taxon>
        <taxon>Humitalea</taxon>
    </lineage>
</organism>
<dbReference type="AlphaFoldDB" id="A0A2W7ISE4"/>
<evidence type="ECO:0000313" key="3">
    <source>
        <dbReference type="Proteomes" id="UP000249688"/>
    </source>
</evidence>
<dbReference type="RefSeq" id="WP_146422705.1">
    <property type="nucleotide sequence ID" value="NZ_QKYU01000003.1"/>
</dbReference>
<feature type="chain" id="PRO_5015979595" evidence="1">
    <location>
        <begin position="29"/>
        <end position="125"/>
    </location>
</feature>